<dbReference type="GO" id="GO:0030798">
    <property type="term" value="F:trans-aconitate 2-methyltransferase activity"/>
    <property type="evidence" value="ECO:0007669"/>
    <property type="project" value="InterPro"/>
</dbReference>
<organism evidence="2">
    <name type="scientific">Mariniphaga anaerophila</name>
    <dbReference type="NCBI Taxonomy" id="1484053"/>
    <lineage>
        <taxon>Bacteria</taxon>
        <taxon>Pseudomonadati</taxon>
        <taxon>Bacteroidota</taxon>
        <taxon>Bacteroidia</taxon>
        <taxon>Marinilabiliales</taxon>
        <taxon>Prolixibacteraceae</taxon>
        <taxon>Mariniphaga</taxon>
    </lineage>
</organism>
<dbReference type="Pfam" id="PF13847">
    <property type="entry name" value="Methyltransf_31"/>
    <property type="match status" value="1"/>
</dbReference>
<sequence>MTHEFDGKKYEKASDHQKEWGTRLIAELTLNGSERVLDLGCGDGTITAQIADLLPEGEVVGIDSSEGMIEAALPKERDNLYFRRLDINDLDFVEEFDVVFSNATLHWIKDHERLLRNVRRSLRHGGHLRFNFAGEGNCSSFLSVIQEAMARQEFRSFFAGFEWPWYMPPVNEYQALAESSGLQSVQVWGENADRHFPDEQAMIKWIDQPSLVPFLAHVDDRKKDAFRDFVVSRMIEQTQEQDGRCFETFSRINVSAAK</sequence>
<dbReference type="InterPro" id="IPR029063">
    <property type="entry name" value="SAM-dependent_MTases_sf"/>
</dbReference>
<dbReference type="AlphaFoldDB" id="A0A831PMX2"/>
<accession>A0A831PMX2</accession>
<gene>
    <name evidence="2" type="ORF">ENN90_14205</name>
</gene>
<keyword evidence="2" id="KW-0489">Methyltransferase</keyword>
<dbReference type="EMBL" id="DSDK01000798">
    <property type="protein sequence ID" value="HDR52747.1"/>
    <property type="molecule type" value="Genomic_DNA"/>
</dbReference>
<proteinExistence type="predicted"/>
<dbReference type="CDD" id="cd02440">
    <property type="entry name" value="AdoMet_MTases"/>
    <property type="match status" value="1"/>
</dbReference>
<dbReference type="InterPro" id="IPR023149">
    <property type="entry name" value="Trans_acon_MeTrfase_C"/>
</dbReference>
<comment type="caution">
    <text evidence="2">The sequence shown here is derived from an EMBL/GenBank/DDBJ whole genome shotgun (WGS) entry which is preliminary data.</text>
</comment>
<dbReference type="Gene3D" id="1.10.150.290">
    <property type="entry name" value="S-adenosyl-L-methionine-dependent methyltransferases"/>
    <property type="match status" value="1"/>
</dbReference>
<evidence type="ECO:0000313" key="2">
    <source>
        <dbReference type="EMBL" id="HDR52747.1"/>
    </source>
</evidence>
<dbReference type="Proteomes" id="UP000886047">
    <property type="component" value="Unassembled WGS sequence"/>
</dbReference>
<name>A0A831PMX2_9BACT</name>
<feature type="domain" description="Methyltransferase" evidence="1">
    <location>
        <begin position="33"/>
        <end position="130"/>
    </location>
</feature>
<reference evidence="2" key="1">
    <citation type="journal article" date="2020" name="mSystems">
        <title>Genome- and Community-Level Interaction Insights into Carbon Utilization and Element Cycling Functions of Hydrothermarchaeota in Hydrothermal Sediment.</title>
        <authorList>
            <person name="Zhou Z."/>
            <person name="Liu Y."/>
            <person name="Xu W."/>
            <person name="Pan J."/>
            <person name="Luo Z.H."/>
            <person name="Li M."/>
        </authorList>
    </citation>
    <scope>NUCLEOTIDE SEQUENCE [LARGE SCALE GENOMIC DNA]</scope>
    <source>
        <strain evidence="2">SpSt-1217</strain>
    </source>
</reference>
<dbReference type="InterPro" id="IPR025714">
    <property type="entry name" value="Methyltranfer_dom"/>
</dbReference>
<dbReference type="Gene3D" id="3.40.50.150">
    <property type="entry name" value="Vaccinia Virus protein VP39"/>
    <property type="match status" value="1"/>
</dbReference>
<dbReference type="SUPFAM" id="SSF53335">
    <property type="entry name" value="S-adenosyl-L-methionine-dependent methyltransferases"/>
    <property type="match status" value="1"/>
</dbReference>
<dbReference type="GO" id="GO:0032259">
    <property type="term" value="P:methylation"/>
    <property type="evidence" value="ECO:0007669"/>
    <property type="project" value="UniProtKB-KW"/>
</dbReference>
<protein>
    <submittedName>
        <fullName evidence="2">Methyltransferase domain-containing protein</fullName>
    </submittedName>
</protein>
<dbReference type="PANTHER" id="PTHR43861">
    <property type="entry name" value="TRANS-ACONITATE 2-METHYLTRANSFERASE-RELATED"/>
    <property type="match status" value="1"/>
</dbReference>
<dbReference type="PANTHER" id="PTHR43861:SF1">
    <property type="entry name" value="TRANS-ACONITATE 2-METHYLTRANSFERASE"/>
    <property type="match status" value="1"/>
</dbReference>
<evidence type="ECO:0000259" key="1">
    <source>
        <dbReference type="Pfam" id="PF13847"/>
    </source>
</evidence>
<keyword evidence="2" id="KW-0808">Transferase</keyword>